<dbReference type="Gene3D" id="1.25.70.10">
    <property type="entry name" value="Transcription termination factor 3, mitochondrial"/>
    <property type="match status" value="1"/>
</dbReference>
<sequence length="503" mass="58105">MSSLTGLVLQLRLTKCVFAVQKQCGSCRRCCLQAHSIPHLNFSQIFRTICAMGLPEKWKANDEGHSNTETKFLKVKSSSSCLEHLRKCNRFNGNTTDGFTSKNSLFPWHRILIKELNSNRRSYDCFKDQTVTCVRHYRGQTKQRSFEGNEVQENPLLHQKKGGEVCEEEGTKNSNVPSVTNFKPRHFARNVQNEFTRPQILRRERESERDVIERRSVDEMSLAELSRSSLNIVPYVKRSPTLQGLVRLGVSLDKIQQVEGIPELLIKYNFQKDIVPFLKFLRQIGVPPEAVGNIFTKNPLLFKENIASLELRVGYLLSKNFSLDDVASMVIRSPIVLLMDPYKVDEKLGFLQNAFQLSGSEVRHVALTLPKILTWRRELIADVRFHVKEFIGFTNPELKEVILKEPKVFLYSKYQLVKSFDYLHNTMMITHQQILSWPGILLTRVFIFKNRHLFLLSRGQAQYDPCLENFVPLKALGSGPDEEFCQKIAKCDVNEYYDFCKTL</sequence>
<dbReference type="Pfam" id="PF02536">
    <property type="entry name" value="mTERF"/>
    <property type="match status" value="1"/>
</dbReference>
<dbReference type="Proteomes" id="UP001497497">
    <property type="component" value="Unassembled WGS sequence"/>
</dbReference>
<keyword evidence="2" id="KW-0809">Transit peptide</keyword>
<dbReference type="GO" id="GO:0003676">
    <property type="term" value="F:nucleic acid binding"/>
    <property type="evidence" value="ECO:0007669"/>
    <property type="project" value="InterPro"/>
</dbReference>
<feature type="chain" id="PRO_5043752101" description="Transcription termination factor 3, mitochondrial" evidence="3">
    <location>
        <begin position="20"/>
        <end position="503"/>
    </location>
</feature>
<dbReference type="InterPro" id="IPR003690">
    <property type="entry name" value="MTERF"/>
</dbReference>
<dbReference type="GO" id="GO:0061668">
    <property type="term" value="P:mitochondrial ribosome assembly"/>
    <property type="evidence" value="ECO:0007669"/>
    <property type="project" value="TreeGrafter"/>
</dbReference>
<keyword evidence="5" id="KW-1185">Reference proteome</keyword>
<dbReference type="GO" id="GO:0005739">
    <property type="term" value="C:mitochondrion"/>
    <property type="evidence" value="ECO:0007669"/>
    <property type="project" value="TreeGrafter"/>
</dbReference>
<reference evidence="4 5" key="1">
    <citation type="submission" date="2024-04" db="EMBL/GenBank/DDBJ databases">
        <authorList>
            <consortium name="Genoscope - CEA"/>
            <person name="William W."/>
        </authorList>
    </citation>
    <scope>NUCLEOTIDE SEQUENCE [LARGE SCALE GENOMIC DNA]</scope>
</reference>
<dbReference type="EMBL" id="CAXITT010000310">
    <property type="protein sequence ID" value="CAL1538735.1"/>
    <property type="molecule type" value="Genomic_DNA"/>
</dbReference>
<evidence type="ECO:0000313" key="5">
    <source>
        <dbReference type="Proteomes" id="UP001497497"/>
    </source>
</evidence>
<feature type="signal peptide" evidence="3">
    <location>
        <begin position="1"/>
        <end position="19"/>
    </location>
</feature>
<dbReference type="SMART" id="SM00733">
    <property type="entry name" value="Mterf"/>
    <property type="match status" value="5"/>
</dbReference>
<proteinExistence type="inferred from homology"/>
<dbReference type="InterPro" id="IPR038538">
    <property type="entry name" value="MTERF_sf"/>
</dbReference>
<dbReference type="PANTHER" id="PTHR13068:SF112">
    <property type="entry name" value="TRANSCRIPTION TERMINATION FACTOR 3, MITOCHONDRIAL"/>
    <property type="match status" value="1"/>
</dbReference>
<keyword evidence="3" id="KW-0732">Signal</keyword>
<dbReference type="PANTHER" id="PTHR13068">
    <property type="entry name" value="CGI-12 PROTEIN-RELATED"/>
    <property type="match status" value="1"/>
</dbReference>
<comment type="similarity">
    <text evidence="1">Belongs to the mTERF family.</text>
</comment>
<organism evidence="4 5">
    <name type="scientific">Lymnaea stagnalis</name>
    <name type="common">Great pond snail</name>
    <name type="synonym">Helix stagnalis</name>
    <dbReference type="NCBI Taxonomy" id="6523"/>
    <lineage>
        <taxon>Eukaryota</taxon>
        <taxon>Metazoa</taxon>
        <taxon>Spiralia</taxon>
        <taxon>Lophotrochozoa</taxon>
        <taxon>Mollusca</taxon>
        <taxon>Gastropoda</taxon>
        <taxon>Heterobranchia</taxon>
        <taxon>Euthyneura</taxon>
        <taxon>Panpulmonata</taxon>
        <taxon>Hygrophila</taxon>
        <taxon>Lymnaeoidea</taxon>
        <taxon>Lymnaeidae</taxon>
        <taxon>Lymnaea</taxon>
    </lineage>
</organism>
<accession>A0AAV2I359</accession>
<dbReference type="AlphaFoldDB" id="A0AAV2I359"/>
<evidence type="ECO:0000256" key="3">
    <source>
        <dbReference type="SAM" id="SignalP"/>
    </source>
</evidence>
<gene>
    <name evidence="4" type="ORF">GSLYS_00012556001</name>
</gene>
<name>A0AAV2I359_LYMST</name>
<evidence type="ECO:0000256" key="1">
    <source>
        <dbReference type="ARBA" id="ARBA00007692"/>
    </source>
</evidence>
<evidence type="ECO:0000256" key="2">
    <source>
        <dbReference type="ARBA" id="ARBA00022946"/>
    </source>
</evidence>
<comment type="caution">
    <text evidence="4">The sequence shown here is derived from an EMBL/GenBank/DDBJ whole genome shotgun (WGS) entry which is preliminary data.</text>
</comment>
<protein>
    <recommendedName>
        <fullName evidence="6">Transcription termination factor 3, mitochondrial</fullName>
    </recommendedName>
</protein>
<evidence type="ECO:0008006" key="6">
    <source>
        <dbReference type="Google" id="ProtNLM"/>
    </source>
</evidence>
<evidence type="ECO:0000313" key="4">
    <source>
        <dbReference type="EMBL" id="CAL1538735.1"/>
    </source>
</evidence>
<dbReference type="GO" id="GO:0006390">
    <property type="term" value="P:mitochondrial transcription"/>
    <property type="evidence" value="ECO:0007669"/>
    <property type="project" value="TreeGrafter"/>
</dbReference>